<gene>
    <name evidence="1" type="ORF">COV23_01110</name>
</gene>
<organism evidence="1 2">
    <name type="scientific">Candidatus Wolfebacteria bacterium CG10_big_fil_rev_8_21_14_0_10_31_9</name>
    <dbReference type="NCBI Taxonomy" id="1975070"/>
    <lineage>
        <taxon>Bacteria</taxon>
        <taxon>Candidatus Wolfeibacteriota</taxon>
    </lineage>
</organism>
<evidence type="ECO:0008006" key="3">
    <source>
        <dbReference type="Google" id="ProtNLM"/>
    </source>
</evidence>
<proteinExistence type="predicted"/>
<protein>
    <recommendedName>
        <fullName evidence="3">3D domain-containing protein</fullName>
    </recommendedName>
</protein>
<comment type="caution">
    <text evidence="1">The sequence shown here is derived from an EMBL/GenBank/DDBJ whole genome shotgun (WGS) entry which is preliminary data.</text>
</comment>
<evidence type="ECO:0000313" key="2">
    <source>
        <dbReference type="Proteomes" id="UP000231602"/>
    </source>
</evidence>
<reference evidence="1 2" key="1">
    <citation type="submission" date="2017-09" db="EMBL/GenBank/DDBJ databases">
        <title>Depth-based differentiation of microbial function through sediment-hosted aquifers and enrichment of novel symbionts in the deep terrestrial subsurface.</title>
        <authorList>
            <person name="Probst A.J."/>
            <person name="Ladd B."/>
            <person name="Jarett J.K."/>
            <person name="Geller-Mcgrath D.E."/>
            <person name="Sieber C.M."/>
            <person name="Emerson J.B."/>
            <person name="Anantharaman K."/>
            <person name="Thomas B.C."/>
            <person name="Malmstrom R."/>
            <person name="Stieglmeier M."/>
            <person name="Klingl A."/>
            <person name="Woyke T."/>
            <person name="Ryan C.M."/>
            <person name="Banfield J.F."/>
        </authorList>
    </citation>
    <scope>NUCLEOTIDE SEQUENCE [LARGE SCALE GENOMIC DNA]</scope>
    <source>
        <strain evidence="1">CG10_big_fil_rev_8_21_14_0_10_31_9</strain>
    </source>
</reference>
<name>A0A2H0RCW3_9BACT</name>
<dbReference type="EMBL" id="PCXV01000019">
    <property type="protein sequence ID" value="PIR44206.1"/>
    <property type="molecule type" value="Genomic_DNA"/>
</dbReference>
<dbReference type="AlphaFoldDB" id="A0A2H0RCW3"/>
<sequence>MFVLAGINLIFGVIGLSMATFDSVQANKSVLTASSSMVSGAVMAQTILPEIKKGLANDQHKSSIRVVATAYTSDPLETDDTPFTTALGTNVRPGVAASNVLPFGTKFKMPKLFGERIFVVEDRMNSRYNGKNMVDIWFADKDAAHSFGKISAIIEII</sequence>
<dbReference type="CDD" id="cd22784">
    <property type="entry name" value="DPBB_MltA_YuiC-like"/>
    <property type="match status" value="1"/>
</dbReference>
<dbReference type="Proteomes" id="UP000231602">
    <property type="component" value="Unassembled WGS sequence"/>
</dbReference>
<accession>A0A2H0RCW3</accession>
<evidence type="ECO:0000313" key="1">
    <source>
        <dbReference type="EMBL" id="PIR44206.1"/>
    </source>
</evidence>